<keyword evidence="3 6" id="KW-0812">Transmembrane</keyword>
<evidence type="ECO:0000256" key="4">
    <source>
        <dbReference type="ARBA" id="ARBA00022989"/>
    </source>
</evidence>
<feature type="transmembrane region" description="Helical" evidence="6">
    <location>
        <begin position="121"/>
        <end position="141"/>
    </location>
</feature>
<feature type="transmembrane region" description="Helical" evidence="6">
    <location>
        <begin position="153"/>
        <end position="173"/>
    </location>
</feature>
<dbReference type="GO" id="GO:0005886">
    <property type="term" value="C:plasma membrane"/>
    <property type="evidence" value="ECO:0007669"/>
    <property type="project" value="UniProtKB-SubCell"/>
</dbReference>
<evidence type="ECO:0000313" key="7">
    <source>
        <dbReference type="EMBL" id="SUZ79754.1"/>
    </source>
</evidence>
<keyword evidence="2" id="KW-1003">Cell membrane</keyword>
<gene>
    <name evidence="7" type="ORF">METZ01_LOCUS32608</name>
</gene>
<protein>
    <recommendedName>
        <fullName evidence="8">Lysine transporter LysE</fullName>
    </recommendedName>
</protein>
<dbReference type="PANTHER" id="PTHR30086">
    <property type="entry name" value="ARGININE EXPORTER PROTEIN ARGO"/>
    <property type="match status" value="1"/>
</dbReference>
<accession>A0A381QLE5</accession>
<dbReference type="Pfam" id="PF01810">
    <property type="entry name" value="LysE"/>
    <property type="match status" value="1"/>
</dbReference>
<keyword evidence="4 6" id="KW-1133">Transmembrane helix</keyword>
<comment type="subcellular location">
    <subcellularLocation>
        <location evidence="1">Cell membrane</location>
        <topology evidence="1">Multi-pass membrane protein</topology>
    </subcellularLocation>
</comment>
<sequence>MIDFIPAIPIGIILSFTIGPVFFTVLETSISKGIKAAIFLDIGVVISDLVFFVIAFFGTSSLLSSIEENTNSWYFLGGVLLVAYGGASFIKILQEKNKKEDKKGASLDDAPNFLKLATKGFLLNIINVVVLFYWVGIILYFGPQLEMEKHKIILFFTVIITTYFTIDLGKIYLAQQLKTRLTDNVIKAIKIIVNLFIVICGLFLLFKGMA</sequence>
<feature type="transmembrane region" description="Helical" evidence="6">
    <location>
        <begin position="72"/>
        <end position="93"/>
    </location>
</feature>
<evidence type="ECO:0000256" key="3">
    <source>
        <dbReference type="ARBA" id="ARBA00022692"/>
    </source>
</evidence>
<evidence type="ECO:0000256" key="5">
    <source>
        <dbReference type="ARBA" id="ARBA00023136"/>
    </source>
</evidence>
<evidence type="ECO:0008006" key="8">
    <source>
        <dbReference type="Google" id="ProtNLM"/>
    </source>
</evidence>
<dbReference type="AlphaFoldDB" id="A0A381QLE5"/>
<evidence type="ECO:0000256" key="6">
    <source>
        <dbReference type="SAM" id="Phobius"/>
    </source>
</evidence>
<feature type="transmembrane region" description="Helical" evidence="6">
    <location>
        <begin position="38"/>
        <end position="60"/>
    </location>
</feature>
<dbReference type="GO" id="GO:0015171">
    <property type="term" value="F:amino acid transmembrane transporter activity"/>
    <property type="evidence" value="ECO:0007669"/>
    <property type="project" value="TreeGrafter"/>
</dbReference>
<dbReference type="PANTHER" id="PTHR30086:SF20">
    <property type="entry name" value="ARGININE EXPORTER PROTEIN ARGO-RELATED"/>
    <property type="match status" value="1"/>
</dbReference>
<organism evidence="7">
    <name type="scientific">marine metagenome</name>
    <dbReference type="NCBI Taxonomy" id="408172"/>
    <lineage>
        <taxon>unclassified sequences</taxon>
        <taxon>metagenomes</taxon>
        <taxon>ecological metagenomes</taxon>
    </lineage>
</organism>
<dbReference type="EMBL" id="UINC01001400">
    <property type="protein sequence ID" value="SUZ79754.1"/>
    <property type="molecule type" value="Genomic_DNA"/>
</dbReference>
<reference evidence="7" key="1">
    <citation type="submission" date="2018-05" db="EMBL/GenBank/DDBJ databases">
        <authorList>
            <person name="Lanie J.A."/>
            <person name="Ng W.-L."/>
            <person name="Kazmierczak K.M."/>
            <person name="Andrzejewski T.M."/>
            <person name="Davidsen T.M."/>
            <person name="Wayne K.J."/>
            <person name="Tettelin H."/>
            <person name="Glass J.I."/>
            <person name="Rusch D."/>
            <person name="Podicherti R."/>
            <person name="Tsui H.-C.T."/>
            <person name="Winkler M.E."/>
        </authorList>
    </citation>
    <scope>NUCLEOTIDE SEQUENCE</scope>
</reference>
<proteinExistence type="predicted"/>
<dbReference type="InterPro" id="IPR001123">
    <property type="entry name" value="LeuE-type"/>
</dbReference>
<feature type="transmembrane region" description="Helical" evidence="6">
    <location>
        <begin position="6"/>
        <end position="26"/>
    </location>
</feature>
<evidence type="ECO:0000256" key="1">
    <source>
        <dbReference type="ARBA" id="ARBA00004651"/>
    </source>
</evidence>
<name>A0A381QLE5_9ZZZZ</name>
<evidence type="ECO:0000256" key="2">
    <source>
        <dbReference type="ARBA" id="ARBA00022475"/>
    </source>
</evidence>
<feature type="transmembrane region" description="Helical" evidence="6">
    <location>
        <begin position="185"/>
        <end position="206"/>
    </location>
</feature>
<keyword evidence="5 6" id="KW-0472">Membrane</keyword>